<dbReference type="InterPro" id="IPR006094">
    <property type="entry name" value="Oxid_FAD_bind_N"/>
</dbReference>
<evidence type="ECO:0000313" key="7">
    <source>
        <dbReference type="EMBL" id="KAK0666811.1"/>
    </source>
</evidence>
<evidence type="ECO:0000313" key="8">
    <source>
        <dbReference type="Proteomes" id="UP001174997"/>
    </source>
</evidence>
<dbReference type="PANTHER" id="PTHR42973:SF39">
    <property type="entry name" value="FAD-BINDING PCMH-TYPE DOMAIN-CONTAINING PROTEIN"/>
    <property type="match status" value="1"/>
</dbReference>
<comment type="caution">
    <text evidence="7">The sequence shown here is derived from an EMBL/GenBank/DDBJ whole genome shotgun (WGS) entry which is preliminary data.</text>
</comment>
<comment type="similarity">
    <text evidence="2">Belongs to the oxygen-dependent FAD-linked oxidoreductase family.</text>
</comment>
<keyword evidence="3" id="KW-0285">Flavoprotein</keyword>
<evidence type="ECO:0000256" key="1">
    <source>
        <dbReference type="ARBA" id="ARBA00001974"/>
    </source>
</evidence>
<dbReference type="AlphaFoldDB" id="A0AA39Z9L3"/>
<dbReference type="InterPro" id="IPR016166">
    <property type="entry name" value="FAD-bd_PCMH"/>
</dbReference>
<dbReference type="InterPro" id="IPR012951">
    <property type="entry name" value="BBE"/>
</dbReference>
<protein>
    <recommendedName>
        <fullName evidence="6">FAD-binding PCMH-type domain-containing protein</fullName>
    </recommendedName>
</protein>
<comment type="cofactor">
    <cofactor evidence="1">
        <name>FAD</name>
        <dbReference type="ChEBI" id="CHEBI:57692"/>
    </cofactor>
</comment>
<evidence type="ECO:0000256" key="5">
    <source>
        <dbReference type="ARBA" id="ARBA00023002"/>
    </source>
</evidence>
<feature type="domain" description="FAD-binding PCMH-type" evidence="6">
    <location>
        <begin position="35"/>
        <end position="214"/>
    </location>
</feature>
<dbReference type="EMBL" id="JAULSY010000082">
    <property type="protein sequence ID" value="KAK0666811.1"/>
    <property type="molecule type" value="Genomic_DNA"/>
</dbReference>
<dbReference type="PANTHER" id="PTHR42973">
    <property type="entry name" value="BINDING OXIDOREDUCTASE, PUTATIVE (AFU_ORTHOLOGUE AFUA_1G17690)-RELATED"/>
    <property type="match status" value="1"/>
</dbReference>
<evidence type="ECO:0000259" key="6">
    <source>
        <dbReference type="PROSITE" id="PS51387"/>
    </source>
</evidence>
<dbReference type="SUPFAM" id="SSF56176">
    <property type="entry name" value="FAD-binding/transporter-associated domain-like"/>
    <property type="match status" value="1"/>
</dbReference>
<dbReference type="PROSITE" id="PS51387">
    <property type="entry name" value="FAD_PCMH"/>
    <property type="match status" value="1"/>
</dbReference>
<keyword evidence="4" id="KW-0274">FAD</keyword>
<proteinExistence type="inferred from homology"/>
<accession>A0AA39Z9L3</accession>
<reference evidence="7" key="1">
    <citation type="submission" date="2023-06" db="EMBL/GenBank/DDBJ databases">
        <title>Genome-scale phylogeny and comparative genomics of the fungal order Sordariales.</title>
        <authorList>
            <consortium name="Lawrence Berkeley National Laboratory"/>
            <person name="Hensen N."/>
            <person name="Bonometti L."/>
            <person name="Westerberg I."/>
            <person name="Brannstrom I.O."/>
            <person name="Guillou S."/>
            <person name="Cros-Aarteil S."/>
            <person name="Calhoun S."/>
            <person name="Haridas S."/>
            <person name="Kuo A."/>
            <person name="Mondo S."/>
            <person name="Pangilinan J."/>
            <person name="Riley R."/>
            <person name="Labutti K."/>
            <person name="Andreopoulos B."/>
            <person name="Lipzen A."/>
            <person name="Chen C."/>
            <person name="Yanf M."/>
            <person name="Daum C."/>
            <person name="Ng V."/>
            <person name="Clum A."/>
            <person name="Steindorff A."/>
            <person name="Ohm R."/>
            <person name="Martin F."/>
            <person name="Silar P."/>
            <person name="Natvig D."/>
            <person name="Lalanne C."/>
            <person name="Gautier V."/>
            <person name="Ament-Velasquez S.L."/>
            <person name="Kruys A."/>
            <person name="Hutchinson M.I."/>
            <person name="Powell A.J."/>
            <person name="Barry K."/>
            <person name="Miller A.N."/>
            <person name="Grigoriev I.V."/>
            <person name="Debuchy R."/>
            <person name="Gladieux P."/>
            <person name="Thoren M.H."/>
            <person name="Johannesson H."/>
        </authorList>
    </citation>
    <scope>NUCLEOTIDE SEQUENCE</scope>
    <source>
        <strain evidence="7">CBS 307.81</strain>
    </source>
</reference>
<dbReference type="GO" id="GO:0016491">
    <property type="term" value="F:oxidoreductase activity"/>
    <property type="evidence" value="ECO:0007669"/>
    <property type="project" value="UniProtKB-KW"/>
</dbReference>
<dbReference type="Proteomes" id="UP001174997">
    <property type="component" value="Unassembled WGS sequence"/>
</dbReference>
<name>A0AA39Z9L3_9PEZI</name>
<dbReference type="InterPro" id="IPR050416">
    <property type="entry name" value="FAD-linked_Oxidoreductase"/>
</dbReference>
<evidence type="ECO:0000256" key="4">
    <source>
        <dbReference type="ARBA" id="ARBA00022827"/>
    </source>
</evidence>
<dbReference type="Pfam" id="PF01565">
    <property type="entry name" value="FAD_binding_4"/>
    <property type="match status" value="1"/>
</dbReference>
<dbReference type="Pfam" id="PF08031">
    <property type="entry name" value="BBE"/>
    <property type="match status" value="1"/>
</dbReference>
<evidence type="ECO:0000256" key="2">
    <source>
        <dbReference type="ARBA" id="ARBA00005466"/>
    </source>
</evidence>
<gene>
    <name evidence="7" type="ORF">QBC41DRAFT_348538</name>
</gene>
<keyword evidence="8" id="KW-1185">Reference proteome</keyword>
<dbReference type="InterPro" id="IPR016169">
    <property type="entry name" value="FAD-bd_PCMH_sub2"/>
</dbReference>
<organism evidence="7 8">
    <name type="scientific">Cercophora samala</name>
    <dbReference type="NCBI Taxonomy" id="330535"/>
    <lineage>
        <taxon>Eukaryota</taxon>
        <taxon>Fungi</taxon>
        <taxon>Dikarya</taxon>
        <taxon>Ascomycota</taxon>
        <taxon>Pezizomycotina</taxon>
        <taxon>Sordariomycetes</taxon>
        <taxon>Sordariomycetidae</taxon>
        <taxon>Sordariales</taxon>
        <taxon>Lasiosphaeriaceae</taxon>
        <taxon>Cercophora</taxon>
    </lineage>
</organism>
<evidence type="ECO:0000256" key="3">
    <source>
        <dbReference type="ARBA" id="ARBA00022630"/>
    </source>
</evidence>
<dbReference type="GO" id="GO:0071949">
    <property type="term" value="F:FAD binding"/>
    <property type="evidence" value="ECO:0007669"/>
    <property type="project" value="InterPro"/>
</dbReference>
<dbReference type="Gene3D" id="3.40.462.20">
    <property type="match status" value="1"/>
</dbReference>
<keyword evidence="5" id="KW-0560">Oxidoreductase</keyword>
<dbReference type="InterPro" id="IPR036318">
    <property type="entry name" value="FAD-bd_PCMH-like_sf"/>
</dbReference>
<sequence length="602" mass="67255">MDDAMKVINHPAIPVFSPGEQEYEQAVALPNLLYRFSRPDYVVQPEGVAHVQTIVKQAFMAGVRITIKNGGHSYSGSSTTDDGILLDLKRMNKVDLDINAQTVTIEGGAQWGHAYKKLVNGGHDGWIINGGRCPTVGVSGFILGGGLSPFTRSFGMGCDTLQEATIVTADGNVVTVSRNDDPGSDNGRLFWALCGAGHANFGVLVKMKLRVQKLSNSEGLITAGKGVWSPKPQDIGNFMDTMNTLYTTRWPDQATIDSTWLCDLSKSNPAPEVRFLVYYDGAKASFDQMIDQNIRQPDLVKLLKRRTMQEKSTRFLHETLVEQWSREITTSLPSNRSYMIYASFLFKNKPDEIKQITQIIFSEFDTFRKLFDGEKPLLQVTWIHAGGKASQMKRSASAFRWRDCTYHAYIMIQWQDKWLEAEMRGFLQGFKEKLRPFSMMGRASFANFPDAALPRDAHERSYYGNNHQELRRIKQIWDPAKFFDWNQGVGLPNGVAAVSRDAAVQMMEARRGTAAYSTSSVYEPERAAVAADDTLDMTPLPRIDEATLADSIAKRQWAKLKKDQAVPKKVFVGVIRGALTEVPPDKSSIYSGVIRGLDDLGF</sequence>
<dbReference type="Gene3D" id="3.30.465.10">
    <property type="match status" value="1"/>
</dbReference>